<sequence>MGSAWYLHKFSALVCVTWSTMWWVTLLLSLMTSLPCPWQICSTAGLTARAPETLAATTTEHLTQLDPGLSGRASPKRFVRNAPWSAAVSRHGFLRDQPPSDAYRGQISEFSASGKDHTVVPDQLTSPEDTLTSFLGANSTAAAEPPASTTGGPYLAPRPLETWLPQPTPPAGPLSDLPLPHLPELPVISYVNTTAMQSPIATRIANALPFVNVLPPPPLAPLPTSVVSNAPPAPASPEPVVAPAASSSVPQQQTLAFQPSIALPLATATTPQSASVTQPSLNQPLSPSVVPASGAMPGIVAQASSTVPISPVIPLNVPVSSESQVQGTIATPSDGGPQHVAPESQPEETEVKEGHDVSISDAGMPSEGDENAGSGVTQLGAAEELLQSPNNVCFDRCTCIPVVIGGVSVLVISGVSVLAATILMSQLFSKGFFSKNFFRHGGWVILLASGVGLVAGGLLGGLVNQCWTSALYAGGGFMSFAVSSVLVGTRGAWIGGFGGSIAGATIAGLASATPVAVTLGLVFGLLAGIVIGFAPILTGVEMNVRYIRWRTRAHRLASSRSHTDDHRRGTFGFSPAADGSRGPSETTGAPGSGTTLSLGGGSTRRLRSGSVTSEEAIDPFGDDREIVASRL</sequence>
<reference evidence="4" key="4">
    <citation type="journal article" date="2015" name="PLoS ONE">
        <title>Comprehensive Evaluation of Toxoplasma gondii VEG and Neospora caninum LIV Genomes with Tachyzoite Stage Transcriptome and Proteome Defines Novel Transcript Features.</title>
        <authorList>
            <person name="Ramaprasad A."/>
            <person name="Mourier T."/>
            <person name="Naeem R."/>
            <person name="Malas T.B."/>
            <person name="Moussa E."/>
            <person name="Panigrahi A."/>
            <person name="Vermont S.J."/>
            <person name="Otto T.D."/>
            <person name="Wastling J."/>
            <person name="Pain A."/>
        </authorList>
    </citation>
    <scope>NUCLEOTIDE SEQUENCE</scope>
    <source>
        <strain evidence="4">Liverpool</strain>
    </source>
</reference>
<reference evidence="3" key="1">
    <citation type="submission" date="2011-02" db="EMBL/GenBank/DDBJ databases">
        <authorList>
            <person name="Aslett M."/>
        </authorList>
    </citation>
    <scope>NUCLEOTIDE SEQUENCE</scope>
    <source>
        <strain evidence="3">Liverpool</strain>
    </source>
</reference>
<protein>
    <submittedName>
        <fullName evidence="3">Putative transmembrane domain-containing protein</fullName>
    </submittedName>
    <submittedName>
        <fullName evidence="4">Transmembrane domain-containing protein,putative</fullName>
    </submittedName>
</protein>
<evidence type="ECO:0000256" key="1">
    <source>
        <dbReference type="SAM" id="MobiDB-lite"/>
    </source>
</evidence>
<name>F0V715_NEOCL</name>
<reference evidence="5" key="3">
    <citation type="journal article" date="2012" name="PLoS Pathog.">
        <title>Comparative genomics of the apicomplexan parasites Toxoplasma gondii and Neospora caninum: Coccidia differing in host range and transmission strategy.</title>
        <authorList>
            <person name="Reid A.J."/>
            <person name="Vermont S.J."/>
            <person name="Cotton J.A."/>
            <person name="Harris D."/>
            <person name="Hill-Cawthorne G.A."/>
            <person name="Konen-Waisman S."/>
            <person name="Latham S.M."/>
            <person name="Mourier T."/>
            <person name="Norton R."/>
            <person name="Quail M.A."/>
            <person name="Sanders M."/>
            <person name="Shanmugam D."/>
            <person name="Sohal A."/>
            <person name="Wasmuth J.D."/>
            <person name="Brunk B."/>
            <person name="Grigg M.E."/>
            <person name="Howard J.C."/>
            <person name="Parkinson J."/>
            <person name="Roos D.S."/>
            <person name="Trees A.J."/>
            <person name="Berriman M."/>
            <person name="Pain A."/>
            <person name="Wastling J.M."/>
        </authorList>
    </citation>
    <scope>NUCLEOTIDE SEQUENCE [LARGE SCALE GENOMIC DNA]</scope>
    <source>
        <strain evidence="5">Liverpool</strain>
    </source>
</reference>
<keyword evidence="2" id="KW-0472">Membrane</keyword>
<feature type="transmembrane region" description="Helical" evidence="2">
    <location>
        <begin position="400"/>
        <end position="423"/>
    </location>
</feature>
<proteinExistence type="predicted"/>
<dbReference type="OMA" id="RFSWHIC"/>
<gene>
    <name evidence="4" type="ORF">BN1204_000040</name>
    <name evidence="3" type="ORF">NCLIV_000040</name>
</gene>
<organism evidence="3 5">
    <name type="scientific">Neospora caninum (strain Liverpool)</name>
    <dbReference type="NCBI Taxonomy" id="572307"/>
    <lineage>
        <taxon>Eukaryota</taxon>
        <taxon>Sar</taxon>
        <taxon>Alveolata</taxon>
        <taxon>Apicomplexa</taxon>
        <taxon>Conoidasida</taxon>
        <taxon>Coccidia</taxon>
        <taxon>Eucoccidiorida</taxon>
        <taxon>Eimeriorina</taxon>
        <taxon>Sarcocystidae</taxon>
        <taxon>Neospora</taxon>
    </lineage>
</organism>
<feature type="compositionally biased region" description="Basic and acidic residues" evidence="1">
    <location>
        <begin position="349"/>
        <end position="358"/>
    </location>
</feature>
<dbReference type="EMBL" id="LN714474">
    <property type="protein sequence ID" value="CEL64085.1"/>
    <property type="molecule type" value="Genomic_DNA"/>
</dbReference>
<feature type="region of interest" description="Disordered" evidence="1">
    <location>
        <begin position="557"/>
        <end position="619"/>
    </location>
</feature>
<dbReference type="VEuPathDB" id="ToxoDB:NCLIV_000040"/>
<dbReference type="eggNOG" id="ENOG502R01V">
    <property type="taxonomic scope" value="Eukaryota"/>
</dbReference>
<evidence type="ECO:0000313" key="3">
    <source>
        <dbReference type="EMBL" id="CBZ49506.1"/>
    </source>
</evidence>
<feature type="transmembrane region" description="Helical" evidence="2">
    <location>
        <begin position="443"/>
        <end position="463"/>
    </location>
</feature>
<evidence type="ECO:0000313" key="4">
    <source>
        <dbReference type="EMBL" id="CEL64085.1"/>
    </source>
</evidence>
<dbReference type="OrthoDB" id="332974at2759"/>
<keyword evidence="2" id="KW-1133">Transmembrane helix</keyword>
<feature type="transmembrane region" description="Helical" evidence="2">
    <location>
        <begin position="12"/>
        <end position="31"/>
    </location>
</feature>
<feature type="compositionally biased region" description="Low complexity" evidence="1">
    <location>
        <begin position="586"/>
        <end position="597"/>
    </location>
</feature>
<keyword evidence="5" id="KW-1185">Reference proteome</keyword>
<dbReference type="GeneID" id="13440505"/>
<reference evidence="3" key="2">
    <citation type="submission" date="2011-03" db="EMBL/GenBank/DDBJ databases">
        <title>Comparative genomics and transcriptomics of Neospora caninum and Toxoplasma gondii.</title>
        <authorList>
            <person name="Reid A.J."/>
            <person name="Sohal A."/>
            <person name="Harris D."/>
            <person name="Quail M."/>
            <person name="Sanders M."/>
            <person name="Berriman M."/>
            <person name="Wastling J.M."/>
            <person name="Pain A."/>
        </authorList>
    </citation>
    <scope>NUCLEOTIDE SEQUENCE</scope>
    <source>
        <strain evidence="3">Liverpool</strain>
    </source>
</reference>
<evidence type="ECO:0000256" key="2">
    <source>
        <dbReference type="SAM" id="Phobius"/>
    </source>
</evidence>
<dbReference type="EMBL" id="FR823380">
    <property type="protein sequence ID" value="CBZ49506.1"/>
    <property type="molecule type" value="Genomic_DNA"/>
</dbReference>
<dbReference type="Proteomes" id="UP000007494">
    <property type="component" value="Chromosome Ia"/>
</dbReference>
<dbReference type="InParanoid" id="F0V715"/>
<feature type="transmembrane region" description="Helical" evidence="2">
    <location>
        <begin position="469"/>
        <end position="487"/>
    </location>
</feature>
<keyword evidence="2 3" id="KW-0812">Transmembrane</keyword>
<evidence type="ECO:0000313" key="5">
    <source>
        <dbReference type="Proteomes" id="UP000007494"/>
    </source>
</evidence>
<accession>F0V715</accession>
<dbReference type="RefSeq" id="XP_003879541.1">
    <property type="nucleotide sequence ID" value="XM_003879492.1"/>
</dbReference>
<feature type="region of interest" description="Disordered" evidence="1">
    <location>
        <begin position="323"/>
        <end position="375"/>
    </location>
</feature>
<feature type="transmembrane region" description="Helical" evidence="2">
    <location>
        <begin position="519"/>
        <end position="540"/>
    </location>
</feature>
<dbReference type="AlphaFoldDB" id="F0V715"/>